<reference evidence="2" key="1">
    <citation type="submission" date="2020-02" db="EMBL/GenBank/DDBJ databases">
        <authorList>
            <person name="Meier V. D."/>
        </authorList>
    </citation>
    <scope>NUCLEOTIDE SEQUENCE</scope>
    <source>
        <strain evidence="2">AVDCRST_MAG26</strain>
    </source>
</reference>
<evidence type="ECO:0000313" key="2">
    <source>
        <dbReference type="EMBL" id="CAA9278623.1"/>
    </source>
</evidence>
<organism evidence="2">
    <name type="scientific">uncultured Chloroflexia bacterium</name>
    <dbReference type="NCBI Taxonomy" id="1672391"/>
    <lineage>
        <taxon>Bacteria</taxon>
        <taxon>Bacillati</taxon>
        <taxon>Chloroflexota</taxon>
        <taxon>Chloroflexia</taxon>
        <taxon>environmental samples</taxon>
    </lineage>
</organism>
<sequence length="47" mass="5316">EDALAPAACAEVVRLHRPRRQAAALHPRSMDGARLLQPRSRFKRARL</sequence>
<dbReference type="AlphaFoldDB" id="A0A6J4JGR7"/>
<name>A0A6J4JGR7_9CHLR</name>
<gene>
    <name evidence="2" type="ORF">AVDCRST_MAG26-3218</name>
</gene>
<evidence type="ECO:0000256" key="1">
    <source>
        <dbReference type="SAM" id="MobiDB-lite"/>
    </source>
</evidence>
<feature type="non-terminal residue" evidence="2">
    <location>
        <position position="47"/>
    </location>
</feature>
<proteinExistence type="predicted"/>
<feature type="non-terminal residue" evidence="2">
    <location>
        <position position="1"/>
    </location>
</feature>
<protein>
    <submittedName>
        <fullName evidence="2">Uncharacterized protein</fullName>
    </submittedName>
</protein>
<feature type="region of interest" description="Disordered" evidence="1">
    <location>
        <begin position="21"/>
        <end position="47"/>
    </location>
</feature>
<dbReference type="EMBL" id="CADCTK010000745">
    <property type="protein sequence ID" value="CAA9278623.1"/>
    <property type="molecule type" value="Genomic_DNA"/>
</dbReference>
<accession>A0A6J4JGR7</accession>